<evidence type="ECO:0000313" key="2">
    <source>
        <dbReference type="Proteomes" id="UP000245618"/>
    </source>
</evidence>
<gene>
    <name evidence="1" type="ORF">DB891_16890</name>
</gene>
<proteinExistence type="predicted"/>
<organism evidence="1 2">
    <name type="scientific">Flavobacterium laiguense</name>
    <dbReference type="NCBI Taxonomy" id="2169409"/>
    <lineage>
        <taxon>Bacteria</taxon>
        <taxon>Pseudomonadati</taxon>
        <taxon>Bacteroidota</taxon>
        <taxon>Flavobacteriia</taxon>
        <taxon>Flavobacteriales</taxon>
        <taxon>Flavobacteriaceae</taxon>
        <taxon>Flavobacterium</taxon>
    </lineage>
</organism>
<dbReference type="AlphaFoldDB" id="A0A2U1JK33"/>
<dbReference type="Proteomes" id="UP000245618">
    <property type="component" value="Unassembled WGS sequence"/>
</dbReference>
<reference evidence="1 2" key="1">
    <citation type="submission" date="2018-04" db="EMBL/GenBank/DDBJ databases">
        <title>Flavobacterium sp. nov., isolated from glacier ice.</title>
        <authorList>
            <person name="Liu Q."/>
            <person name="Xin Y.-H."/>
        </authorList>
    </citation>
    <scope>NUCLEOTIDE SEQUENCE [LARGE SCALE GENOMIC DNA]</scope>
    <source>
        <strain evidence="1 2">LB2P30</strain>
    </source>
</reference>
<evidence type="ECO:0000313" key="1">
    <source>
        <dbReference type="EMBL" id="PWA05497.1"/>
    </source>
</evidence>
<dbReference type="EMBL" id="QCZH01000035">
    <property type="protein sequence ID" value="PWA05497.1"/>
    <property type="molecule type" value="Genomic_DNA"/>
</dbReference>
<comment type="caution">
    <text evidence="1">The sequence shown here is derived from an EMBL/GenBank/DDBJ whole genome shotgun (WGS) entry which is preliminary data.</text>
</comment>
<accession>A0A2U1JK33</accession>
<dbReference type="RefSeq" id="WP_116764756.1">
    <property type="nucleotide sequence ID" value="NZ_QCZH01000035.1"/>
</dbReference>
<keyword evidence="2" id="KW-1185">Reference proteome</keyword>
<protein>
    <submittedName>
        <fullName evidence="1">Uncharacterized protein</fullName>
    </submittedName>
</protein>
<name>A0A2U1JK33_9FLAO</name>
<sequence length="230" mass="26664">MTLQQQKETLTVAITEFQNYIENADHTQETNPDFICEDIVPINKNKDKYYNEQYQFIFDIISTLSVFENEILSEDDLDEILMELENSLEEIKEVETRNTKIGELYYGVFYGQNPIGIVNVIDDNVLVNLCAFFEKEINFIAVRYEKRWYKLNLKVANTEEGEIANYINSNKNVGIVDVIDYDSIIENPDIEKVAIARVYLDSLENPDELGWEKLQGASNLNQSFIGELTK</sequence>